<sequence length="231" mass="26270">HHIISDGWSMGVFIRDWQHAYTAFAKGIEPSKPPLAIQYSDYAAWQRNWLQGEVLQQQVDYWHGQLAGAPELLELPTDKPRPPRQSYQGAHYAHHLSATLSQKITTLSLQAGVTDFMTLLSGFNILLGRYSRQDDICVGSPIANRTHSQTEDLIGFFVNTLVLRSQLKPTLSFSDLLLETRQTCLEAYAHQDIPFEMLVEQLQPTRSLSHHPLFQVMFVLQNNEAAELEMP</sequence>
<comment type="caution">
    <text evidence="2">The sequence shown here is derived from an EMBL/GenBank/DDBJ whole genome shotgun (WGS) entry which is preliminary data.</text>
</comment>
<feature type="domain" description="Condensation" evidence="1">
    <location>
        <begin position="1"/>
        <end position="223"/>
    </location>
</feature>
<evidence type="ECO:0000313" key="2">
    <source>
        <dbReference type="EMBL" id="OAD21294.1"/>
    </source>
</evidence>
<feature type="non-terminal residue" evidence="2">
    <location>
        <position position="231"/>
    </location>
</feature>
<dbReference type="AlphaFoldDB" id="A0A176S006"/>
<dbReference type="EMBL" id="LUTY01001735">
    <property type="protein sequence ID" value="OAD21294.1"/>
    <property type="molecule type" value="Genomic_DNA"/>
</dbReference>
<dbReference type="PATRIC" id="fig|1003181.4.peg.3998"/>
<name>A0A176S006_9GAMM</name>
<dbReference type="PANTHER" id="PTHR45398:SF1">
    <property type="entry name" value="ENZYME, PUTATIVE (JCVI)-RELATED"/>
    <property type="match status" value="1"/>
</dbReference>
<keyword evidence="3" id="KW-1185">Reference proteome</keyword>
<proteinExistence type="predicted"/>
<dbReference type="PANTHER" id="PTHR45398">
    <property type="match status" value="1"/>
</dbReference>
<organism evidence="2 3">
    <name type="scientific">Candidatus Thiomargarita nelsonii</name>
    <dbReference type="NCBI Taxonomy" id="1003181"/>
    <lineage>
        <taxon>Bacteria</taxon>
        <taxon>Pseudomonadati</taxon>
        <taxon>Pseudomonadota</taxon>
        <taxon>Gammaproteobacteria</taxon>
        <taxon>Thiotrichales</taxon>
        <taxon>Thiotrichaceae</taxon>
        <taxon>Thiomargarita</taxon>
    </lineage>
</organism>
<dbReference type="InterPro" id="IPR001242">
    <property type="entry name" value="Condensation_dom"/>
</dbReference>
<dbReference type="Pfam" id="PF00668">
    <property type="entry name" value="Condensation"/>
    <property type="match status" value="1"/>
</dbReference>
<evidence type="ECO:0000259" key="1">
    <source>
        <dbReference type="Pfam" id="PF00668"/>
    </source>
</evidence>
<dbReference type="CDD" id="cd19531">
    <property type="entry name" value="LCL_NRPS-like"/>
    <property type="match status" value="1"/>
</dbReference>
<dbReference type="Gene3D" id="3.30.559.30">
    <property type="entry name" value="Nonribosomal peptide synthetase, condensation domain"/>
    <property type="match status" value="1"/>
</dbReference>
<dbReference type="SUPFAM" id="SSF52777">
    <property type="entry name" value="CoA-dependent acyltransferases"/>
    <property type="match status" value="2"/>
</dbReference>
<protein>
    <submittedName>
        <fullName evidence="2">Non-ribosomal peptide synthetase</fullName>
    </submittedName>
</protein>
<dbReference type="GO" id="GO:0003824">
    <property type="term" value="F:catalytic activity"/>
    <property type="evidence" value="ECO:0007669"/>
    <property type="project" value="InterPro"/>
</dbReference>
<reference evidence="2 3" key="1">
    <citation type="submission" date="2016-05" db="EMBL/GenBank/DDBJ databases">
        <title>Single-cell genome of chain-forming Candidatus Thiomargarita nelsonii and comparison to other large sulfur-oxidizing bacteria.</title>
        <authorList>
            <person name="Winkel M."/>
            <person name="Salman V."/>
            <person name="Woyke T."/>
            <person name="Schulz-Vogt H."/>
            <person name="Richter M."/>
            <person name="Flood B."/>
            <person name="Bailey J."/>
            <person name="Amann R."/>
            <person name="Mussmann M."/>
        </authorList>
    </citation>
    <scope>NUCLEOTIDE SEQUENCE [LARGE SCALE GENOMIC DNA]</scope>
    <source>
        <strain evidence="2 3">THI036</strain>
    </source>
</reference>
<dbReference type="Proteomes" id="UP000076962">
    <property type="component" value="Unassembled WGS sequence"/>
</dbReference>
<evidence type="ECO:0000313" key="3">
    <source>
        <dbReference type="Proteomes" id="UP000076962"/>
    </source>
</evidence>
<gene>
    <name evidence="2" type="ORF">THIOM_002943</name>
</gene>
<accession>A0A176S006</accession>
<dbReference type="Gene3D" id="3.30.559.10">
    <property type="entry name" value="Chloramphenicol acetyltransferase-like domain"/>
    <property type="match status" value="1"/>
</dbReference>
<feature type="non-terminal residue" evidence="2">
    <location>
        <position position="1"/>
    </location>
</feature>
<dbReference type="InterPro" id="IPR023213">
    <property type="entry name" value="CAT-like_dom_sf"/>
</dbReference>